<accession>A0ABW0FTB4</accession>
<evidence type="ECO:0000256" key="2">
    <source>
        <dbReference type="SAM" id="SignalP"/>
    </source>
</evidence>
<keyword evidence="4" id="KW-0378">Hydrolase</keyword>
<evidence type="ECO:0000256" key="1">
    <source>
        <dbReference type="SAM" id="Coils"/>
    </source>
</evidence>
<keyword evidence="2" id="KW-0732">Signal</keyword>
<sequence length="351" mass="37402">MNRVAVLSALIALAALPAAASVQDDLQSLQAQYRDEQVRAQRLRADARDAQAEITALDRELATLRTDQTADDQQIAAQRQRLRDLGRREAAIVAELAKARDGQGRLLSALQMMSRKPPPPLLIPADEAVDTVRAAILMKAMAPEMQRRARTFAERQAEVVRIRRLAVLSSERLLTTESAQGDRRAEVEDLTARRTALLAVLRADAARAERAAAALETRIRNLGGRPAAVTDAPTPSTRLPGGRARLTAPVAGSPLAKSSGAGVRWAAPSGPVAAPAGARVDHAGPLSGWGEVVILDLGGGWRAVVAGLDSLSVETGERVADGQALGSAERGGEVYFELRREDRAVDPTPYL</sequence>
<name>A0ABW0FTB4_9CAUL</name>
<protein>
    <submittedName>
        <fullName evidence="4">Murein hydrolase activator EnvC</fullName>
    </submittedName>
</protein>
<dbReference type="InterPro" id="IPR050570">
    <property type="entry name" value="Cell_wall_metabolism_enzyme"/>
</dbReference>
<dbReference type="Gene3D" id="2.70.70.10">
    <property type="entry name" value="Glucose Permease (Domain IIA)"/>
    <property type="match status" value="1"/>
</dbReference>
<dbReference type="SUPFAM" id="SSF51261">
    <property type="entry name" value="Duplicated hybrid motif"/>
    <property type="match status" value="1"/>
</dbReference>
<feature type="signal peptide" evidence="2">
    <location>
        <begin position="1"/>
        <end position="20"/>
    </location>
</feature>
<evidence type="ECO:0000313" key="5">
    <source>
        <dbReference type="Proteomes" id="UP001596152"/>
    </source>
</evidence>
<dbReference type="Pfam" id="PF01551">
    <property type="entry name" value="Peptidase_M23"/>
    <property type="match status" value="1"/>
</dbReference>
<dbReference type="CDD" id="cd12797">
    <property type="entry name" value="M23_peptidase"/>
    <property type="match status" value="1"/>
</dbReference>
<gene>
    <name evidence="4" type="ORF">ACFPIE_08360</name>
</gene>
<feature type="coiled-coil region" evidence="1">
    <location>
        <begin position="19"/>
        <end position="67"/>
    </location>
</feature>
<reference evidence="5" key="1">
    <citation type="journal article" date="2019" name="Int. J. Syst. Evol. Microbiol.">
        <title>The Global Catalogue of Microorganisms (GCM) 10K type strain sequencing project: providing services to taxonomists for standard genome sequencing and annotation.</title>
        <authorList>
            <consortium name="The Broad Institute Genomics Platform"/>
            <consortium name="The Broad Institute Genome Sequencing Center for Infectious Disease"/>
            <person name="Wu L."/>
            <person name="Ma J."/>
        </authorList>
    </citation>
    <scope>NUCLEOTIDE SEQUENCE [LARGE SCALE GENOMIC DNA]</scope>
    <source>
        <strain evidence="5">JCM 12125</strain>
    </source>
</reference>
<feature type="coiled-coil region" evidence="1">
    <location>
        <begin position="198"/>
        <end position="225"/>
    </location>
</feature>
<keyword evidence="1" id="KW-0175">Coiled coil</keyword>
<dbReference type="GO" id="GO:0016787">
    <property type="term" value="F:hydrolase activity"/>
    <property type="evidence" value="ECO:0007669"/>
    <property type="project" value="UniProtKB-KW"/>
</dbReference>
<comment type="caution">
    <text evidence="4">The sequence shown here is derived from an EMBL/GenBank/DDBJ whole genome shotgun (WGS) entry which is preliminary data.</text>
</comment>
<dbReference type="Proteomes" id="UP001596152">
    <property type="component" value="Unassembled WGS sequence"/>
</dbReference>
<dbReference type="RefSeq" id="WP_374037640.1">
    <property type="nucleotide sequence ID" value="NZ_CP169082.1"/>
</dbReference>
<dbReference type="InterPro" id="IPR016047">
    <property type="entry name" value="M23ase_b-sheet_dom"/>
</dbReference>
<feature type="chain" id="PRO_5046202988" evidence="2">
    <location>
        <begin position="21"/>
        <end position="351"/>
    </location>
</feature>
<proteinExistence type="predicted"/>
<dbReference type="PANTHER" id="PTHR21666">
    <property type="entry name" value="PEPTIDASE-RELATED"/>
    <property type="match status" value="1"/>
</dbReference>
<organism evidence="4 5">
    <name type="scientific">Brevundimonas staleyi</name>
    <dbReference type="NCBI Taxonomy" id="74326"/>
    <lineage>
        <taxon>Bacteria</taxon>
        <taxon>Pseudomonadati</taxon>
        <taxon>Pseudomonadota</taxon>
        <taxon>Alphaproteobacteria</taxon>
        <taxon>Caulobacterales</taxon>
        <taxon>Caulobacteraceae</taxon>
        <taxon>Brevundimonas</taxon>
    </lineage>
</organism>
<dbReference type="EMBL" id="JBHSLF010000016">
    <property type="protein sequence ID" value="MFC5343922.1"/>
    <property type="molecule type" value="Genomic_DNA"/>
</dbReference>
<dbReference type="PANTHER" id="PTHR21666:SF270">
    <property type="entry name" value="MUREIN HYDROLASE ACTIVATOR ENVC"/>
    <property type="match status" value="1"/>
</dbReference>
<evidence type="ECO:0000259" key="3">
    <source>
        <dbReference type="Pfam" id="PF01551"/>
    </source>
</evidence>
<feature type="domain" description="M23ase beta-sheet core" evidence="3">
    <location>
        <begin position="261"/>
        <end position="347"/>
    </location>
</feature>
<dbReference type="InterPro" id="IPR011055">
    <property type="entry name" value="Dup_hybrid_motif"/>
</dbReference>
<keyword evidence="5" id="KW-1185">Reference proteome</keyword>
<evidence type="ECO:0000313" key="4">
    <source>
        <dbReference type="EMBL" id="MFC5343922.1"/>
    </source>
</evidence>